<dbReference type="Proteomes" id="UP001055879">
    <property type="component" value="Linkage Group LG03"/>
</dbReference>
<gene>
    <name evidence="1" type="ORF">L6452_10753</name>
</gene>
<evidence type="ECO:0000313" key="2">
    <source>
        <dbReference type="Proteomes" id="UP001055879"/>
    </source>
</evidence>
<keyword evidence="2" id="KW-1185">Reference proteome</keyword>
<reference evidence="1 2" key="2">
    <citation type="journal article" date="2022" name="Mol. Ecol. Resour.">
        <title>The genomes of chicory, endive, great burdock and yacon provide insights into Asteraceae paleo-polyploidization history and plant inulin production.</title>
        <authorList>
            <person name="Fan W."/>
            <person name="Wang S."/>
            <person name="Wang H."/>
            <person name="Wang A."/>
            <person name="Jiang F."/>
            <person name="Liu H."/>
            <person name="Zhao H."/>
            <person name="Xu D."/>
            <person name="Zhang Y."/>
        </authorList>
    </citation>
    <scope>NUCLEOTIDE SEQUENCE [LARGE SCALE GENOMIC DNA]</scope>
    <source>
        <strain evidence="2">cv. Niubang</strain>
    </source>
</reference>
<comment type="caution">
    <text evidence="1">The sequence shown here is derived from an EMBL/GenBank/DDBJ whole genome shotgun (WGS) entry which is preliminary data.</text>
</comment>
<evidence type="ECO:0000313" key="1">
    <source>
        <dbReference type="EMBL" id="KAI3747976.1"/>
    </source>
</evidence>
<organism evidence="1 2">
    <name type="scientific">Arctium lappa</name>
    <name type="common">Greater burdock</name>
    <name type="synonym">Lappa major</name>
    <dbReference type="NCBI Taxonomy" id="4217"/>
    <lineage>
        <taxon>Eukaryota</taxon>
        <taxon>Viridiplantae</taxon>
        <taxon>Streptophyta</taxon>
        <taxon>Embryophyta</taxon>
        <taxon>Tracheophyta</taxon>
        <taxon>Spermatophyta</taxon>
        <taxon>Magnoliopsida</taxon>
        <taxon>eudicotyledons</taxon>
        <taxon>Gunneridae</taxon>
        <taxon>Pentapetalae</taxon>
        <taxon>asterids</taxon>
        <taxon>campanulids</taxon>
        <taxon>Asterales</taxon>
        <taxon>Asteraceae</taxon>
        <taxon>Carduoideae</taxon>
        <taxon>Cardueae</taxon>
        <taxon>Arctiinae</taxon>
        <taxon>Arctium</taxon>
    </lineage>
</organism>
<protein>
    <submittedName>
        <fullName evidence="1">Uncharacterized protein</fullName>
    </submittedName>
</protein>
<proteinExistence type="predicted"/>
<name>A0ACB9DNB5_ARCLA</name>
<reference evidence="2" key="1">
    <citation type="journal article" date="2022" name="Mol. Ecol. Resour.">
        <title>The genomes of chicory, endive, great burdock and yacon provide insights into Asteraceae palaeo-polyploidization history and plant inulin production.</title>
        <authorList>
            <person name="Fan W."/>
            <person name="Wang S."/>
            <person name="Wang H."/>
            <person name="Wang A."/>
            <person name="Jiang F."/>
            <person name="Liu H."/>
            <person name="Zhao H."/>
            <person name="Xu D."/>
            <person name="Zhang Y."/>
        </authorList>
    </citation>
    <scope>NUCLEOTIDE SEQUENCE [LARGE SCALE GENOMIC DNA]</scope>
    <source>
        <strain evidence="2">cv. Niubang</strain>
    </source>
</reference>
<sequence>MITSKGSRRFYRVERHTFFRSLTTPPNPANRLFPKVIGASTIILTTTQLFLFQILSTIDLPLPKISS</sequence>
<dbReference type="EMBL" id="CM042049">
    <property type="protein sequence ID" value="KAI3747976.1"/>
    <property type="molecule type" value="Genomic_DNA"/>
</dbReference>
<accession>A0ACB9DNB5</accession>